<evidence type="ECO:0000313" key="1">
    <source>
        <dbReference type="EMBL" id="EJW05039.1"/>
    </source>
</evidence>
<dbReference type="AlphaFoldDB" id="J9DC21"/>
<reference evidence="2" key="2">
    <citation type="submission" date="2015-07" db="EMBL/GenBank/DDBJ databases">
        <title>Contrasting host-pathogen interactions and genome evolution in two generalist and specialist microsporidian pathogens of mosquitoes.</title>
        <authorList>
            <consortium name="The Broad Institute Genomics Platform"/>
            <consortium name="The Broad Institute Genome Sequencing Center for Infectious Disease"/>
            <person name="Cuomo C.A."/>
            <person name="Sanscrainte N.D."/>
            <person name="Goldberg J.M."/>
            <person name="Heiman D."/>
            <person name="Young S."/>
            <person name="Zeng Q."/>
            <person name="Becnel J.J."/>
            <person name="Birren B.W."/>
        </authorList>
    </citation>
    <scope>NUCLEOTIDE SEQUENCE [LARGE SCALE GENOMIC DNA]</scope>
    <source>
        <strain evidence="2">USNM 41457</strain>
    </source>
</reference>
<dbReference type="EMBL" id="AFBI03000010">
    <property type="protein sequence ID" value="EJW05039.1"/>
    <property type="molecule type" value="Genomic_DNA"/>
</dbReference>
<comment type="caution">
    <text evidence="1">The sequence shown here is derived from an EMBL/GenBank/DDBJ whole genome shotgun (WGS) entry which is preliminary data.</text>
</comment>
<name>J9DC21_EDHAE</name>
<proteinExistence type="predicted"/>
<dbReference type="VEuPathDB" id="MicrosporidiaDB:EDEG_00820"/>
<protein>
    <submittedName>
        <fullName evidence="1">Uncharacterized protein</fullName>
    </submittedName>
</protein>
<evidence type="ECO:0000313" key="2">
    <source>
        <dbReference type="Proteomes" id="UP000003163"/>
    </source>
</evidence>
<accession>J9DC21</accession>
<keyword evidence="2" id="KW-1185">Reference proteome</keyword>
<organism evidence="1 2">
    <name type="scientific">Edhazardia aedis (strain USNM 41457)</name>
    <name type="common">Microsporidian parasite</name>
    <dbReference type="NCBI Taxonomy" id="1003232"/>
    <lineage>
        <taxon>Eukaryota</taxon>
        <taxon>Fungi</taxon>
        <taxon>Fungi incertae sedis</taxon>
        <taxon>Microsporidia</taxon>
        <taxon>Edhazardia</taxon>
    </lineage>
</organism>
<dbReference type="Proteomes" id="UP000003163">
    <property type="component" value="Unassembled WGS sequence"/>
</dbReference>
<sequence>MPKFNFLRLSTNVFLNIAPNTGTKPNPMGKDTSKVKSLFHQYHTTGIRCARQDNNYLNVFRIIKTSTKEWIVFYYGYIFKIVSKTNNNFGIQRATCDIIITLWYAALPHIIHSPKLSIKQHCGLVMLYFGLMTII</sequence>
<dbReference type="HOGENOM" id="CLU_1885727_0_0_1"/>
<gene>
    <name evidence="1" type="ORF">EDEG_00820</name>
</gene>
<dbReference type="InParanoid" id="J9DC21"/>
<reference evidence="1 2" key="1">
    <citation type="submission" date="2011-08" db="EMBL/GenBank/DDBJ databases">
        <authorList>
            <person name="Liu Z.J."/>
            <person name="Shi F.L."/>
            <person name="Lu J.Q."/>
            <person name="Li M."/>
            <person name="Wang Z.L."/>
        </authorList>
    </citation>
    <scope>NUCLEOTIDE SEQUENCE [LARGE SCALE GENOMIC DNA]</scope>
    <source>
        <strain evidence="1 2">USNM 41457</strain>
    </source>
</reference>